<feature type="signal peptide" evidence="1">
    <location>
        <begin position="1"/>
        <end position="29"/>
    </location>
</feature>
<feature type="non-terminal residue" evidence="2">
    <location>
        <position position="1"/>
    </location>
</feature>
<protein>
    <submittedName>
        <fullName evidence="2">Uncharacterized protein</fullName>
    </submittedName>
</protein>
<keyword evidence="3" id="KW-1185">Reference proteome</keyword>
<evidence type="ECO:0000313" key="2">
    <source>
        <dbReference type="EMBL" id="KAJ8974897.1"/>
    </source>
</evidence>
<reference evidence="2" key="1">
    <citation type="journal article" date="2023" name="Insect Mol. Biol.">
        <title>Genome sequencing provides insights into the evolution of gene families encoding plant cell wall-degrading enzymes in longhorned beetles.</title>
        <authorList>
            <person name="Shin N.R."/>
            <person name="Okamura Y."/>
            <person name="Kirsch R."/>
            <person name="Pauchet Y."/>
        </authorList>
    </citation>
    <scope>NUCLEOTIDE SEQUENCE</scope>
    <source>
        <strain evidence="2">MMC_N1</strain>
    </source>
</reference>
<feature type="non-terminal residue" evidence="2">
    <location>
        <position position="186"/>
    </location>
</feature>
<keyword evidence="1" id="KW-0732">Signal</keyword>
<dbReference type="Proteomes" id="UP001162164">
    <property type="component" value="Unassembled WGS sequence"/>
</dbReference>
<organism evidence="2 3">
    <name type="scientific">Molorchus minor</name>
    <dbReference type="NCBI Taxonomy" id="1323400"/>
    <lineage>
        <taxon>Eukaryota</taxon>
        <taxon>Metazoa</taxon>
        <taxon>Ecdysozoa</taxon>
        <taxon>Arthropoda</taxon>
        <taxon>Hexapoda</taxon>
        <taxon>Insecta</taxon>
        <taxon>Pterygota</taxon>
        <taxon>Neoptera</taxon>
        <taxon>Endopterygota</taxon>
        <taxon>Coleoptera</taxon>
        <taxon>Polyphaga</taxon>
        <taxon>Cucujiformia</taxon>
        <taxon>Chrysomeloidea</taxon>
        <taxon>Cerambycidae</taxon>
        <taxon>Lamiinae</taxon>
        <taxon>Monochamini</taxon>
        <taxon>Molorchus</taxon>
    </lineage>
</organism>
<name>A0ABQ9JB31_9CUCU</name>
<feature type="chain" id="PRO_5047481360" evidence="1">
    <location>
        <begin position="30"/>
        <end position="186"/>
    </location>
</feature>
<comment type="caution">
    <text evidence="2">The sequence shown here is derived from an EMBL/GenBank/DDBJ whole genome shotgun (WGS) entry which is preliminary data.</text>
</comment>
<sequence length="186" mass="21771">IFDQLSIIKHWLLNCVLSFFSLIINTLCADDETVYESIKPEFIAFNKLVINKTFPTPCDHEMWLYNLNGSMKFPLCAFQICHQQISLPYVVDRIPNTNLLFLALNGNNPACEKLDEPNMMKDHRHQKLRDIKAETDQGHHKSPEPREILYKSETNTRTKNALPCYIAIKNNFTRRTYMNCFSRSKK</sequence>
<evidence type="ECO:0000256" key="1">
    <source>
        <dbReference type="SAM" id="SignalP"/>
    </source>
</evidence>
<evidence type="ECO:0000313" key="3">
    <source>
        <dbReference type="Proteomes" id="UP001162164"/>
    </source>
</evidence>
<accession>A0ABQ9JB31</accession>
<proteinExistence type="predicted"/>
<dbReference type="EMBL" id="JAPWTJ010000914">
    <property type="protein sequence ID" value="KAJ8974897.1"/>
    <property type="molecule type" value="Genomic_DNA"/>
</dbReference>
<gene>
    <name evidence="2" type="ORF">NQ317_000603</name>
</gene>